<sequence length="318" mass="33423">MSRISTGFGPRSTADEVLAGHDLTGRRVVVTGAASGIGVETARALVRAGAEVTLAVRDVAAGERVAADVRDSVADAPHPGRARVAHLDLLDLTSVRAFAQAWTGPLHVLVNNAGVMAVPERRTTAYGWELQLATNHLGHHALTLGLHEALAAAEGARIVSVSSSGHLAAPVDLDDLHFERRPYDPWAAYGQSKTANVLHAVEATRRWSGDGITANALMPGGIMTKLQQHVPQETREEWSKVPGIKTPRQGAATSVVAAVAPELDGVGGRYLEDCQEAPVVADDAEVGAGVREWALDPATAQRLWDVSTALVDEALAQG</sequence>
<keyword evidence="4" id="KW-1185">Reference proteome</keyword>
<evidence type="ECO:0000313" key="3">
    <source>
        <dbReference type="EMBL" id="MDT9593380.1"/>
    </source>
</evidence>
<dbReference type="SUPFAM" id="SSF51735">
    <property type="entry name" value="NAD(P)-binding Rossmann-fold domains"/>
    <property type="match status" value="1"/>
</dbReference>
<dbReference type="Pfam" id="PF00106">
    <property type="entry name" value="adh_short"/>
    <property type="match status" value="1"/>
</dbReference>
<keyword evidence="2" id="KW-0560">Oxidoreductase</keyword>
<dbReference type="Proteomes" id="UP001268542">
    <property type="component" value="Unassembled WGS sequence"/>
</dbReference>
<dbReference type="EMBL" id="JAVYII010000004">
    <property type="protein sequence ID" value="MDT9593380.1"/>
    <property type="molecule type" value="Genomic_DNA"/>
</dbReference>
<reference evidence="3 4" key="1">
    <citation type="submission" date="2023-08" db="EMBL/GenBank/DDBJ databases">
        <title>Nocardioides seae sp. nov., a bacterium isolated from a soil.</title>
        <authorList>
            <person name="Wang X."/>
        </authorList>
    </citation>
    <scope>NUCLEOTIDE SEQUENCE [LARGE SCALE GENOMIC DNA]</scope>
    <source>
        <strain evidence="3 4">YZH12</strain>
    </source>
</reference>
<name>A0ABU3PVW8_9ACTN</name>
<dbReference type="PANTHER" id="PTHR24320">
    <property type="entry name" value="RETINOL DEHYDROGENASE"/>
    <property type="match status" value="1"/>
</dbReference>
<dbReference type="PANTHER" id="PTHR24320:SF227">
    <property type="entry name" value="RETINOL DEHYDROGENASE 11"/>
    <property type="match status" value="1"/>
</dbReference>
<evidence type="ECO:0000256" key="2">
    <source>
        <dbReference type="ARBA" id="ARBA00023002"/>
    </source>
</evidence>
<protein>
    <submittedName>
        <fullName evidence="3">SDR family NAD(P)-dependent oxidoreductase</fullName>
    </submittedName>
</protein>
<dbReference type="PRINTS" id="PR00081">
    <property type="entry name" value="GDHRDH"/>
</dbReference>
<organism evidence="3 4">
    <name type="scientific">Nocardioides imazamoxiresistens</name>
    <dbReference type="NCBI Taxonomy" id="3231893"/>
    <lineage>
        <taxon>Bacteria</taxon>
        <taxon>Bacillati</taxon>
        <taxon>Actinomycetota</taxon>
        <taxon>Actinomycetes</taxon>
        <taxon>Propionibacteriales</taxon>
        <taxon>Nocardioidaceae</taxon>
        <taxon>Nocardioides</taxon>
    </lineage>
</organism>
<comment type="similarity">
    <text evidence="1">Belongs to the short-chain dehydrogenases/reductases (SDR) family.</text>
</comment>
<dbReference type="Gene3D" id="3.40.50.720">
    <property type="entry name" value="NAD(P)-binding Rossmann-like Domain"/>
    <property type="match status" value="1"/>
</dbReference>
<accession>A0ABU3PVW8</accession>
<gene>
    <name evidence="3" type="ORF">RDV89_09900</name>
</gene>
<evidence type="ECO:0000313" key="4">
    <source>
        <dbReference type="Proteomes" id="UP001268542"/>
    </source>
</evidence>
<comment type="caution">
    <text evidence="3">The sequence shown here is derived from an EMBL/GenBank/DDBJ whole genome shotgun (WGS) entry which is preliminary data.</text>
</comment>
<dbReference type="RefSeq" id="WP_315732864.1">
    <property type="nucleotide sequence ID" value="NZ_JAVYII010000004.1"/>
</dbReference>
<dbReference type="InterPro" id="IPR036291">
    <property type="entry name" value="NAD(P)-bd_dom_sf"/>
</dbReference>
<proteinExistence type="inferred from homology"/>
<evidence type="ECO:0000256" key="1">
    <source>
        <dbReference type="ARBA" id="ARBA00006484"/>
    </source>
</evidence>
<dbReference type="InterPro" id="IPR002347">
    <property type="entry name" value="SDR_fam"/>
</dbReference>